<dbReference type="Pfam" id="PF00009">
    <property type="entry name" value="GTP_EFTU"/>
    <property type="match status" value="1"/>
</dbReference>
<feature type="binding site" evidence="10">
    <location>
        <position position="20"/>
    </location>
    <ligand>
        <name>Mg(2+)</name>
        <dbReference type="ChEBI" id="CHEBI:18420"/>
        <label>1</label>
    </ligand>
</feature>
<dbReference type="InterPro" id="IPR000795">
    <property type="entry name" value="T_Tr_GTP-bd_dom"/>
</dbReference>
<evidence type="ECO:0000259" key="11">
    <source>
        <dbReference type="PROSITE" id="PS51722"/>
    </source>
</evidence>
<evidence type="ECO:0000313" key="13">
    <source>
        <dbReference type="Proteomes" id="UP000232133"/>
    </source>
</evidence>
<dbReference type="InterPro" id="IPR009001">
    <property type="entry name" value="Transl_elong_EF1A/Init_IF2_C"/>
</dbReference>
<dbReference type="CDD" id="cd01888">
    <property type="entry name" value="eIF2_gamma"/>
    <property type="match status" value="1"/>
</dbReference>
<dbReference type="FunFam" id="3.40.50.300:FF:000065">
    <property type="entry name" value="Eukaryotic translation initiation factor 2 subunit gamma"/>
    <property type="match status" value="1"/>
</dbReference>
<evidence type="ECO:0000256" key="7">
    <source>
        <dbReference type="ARBA" id="ARBA00022917"/>
    </source>
</evidence>
<keyword evidence="6 10" id="KW-0460">Magnesium</keyword>
<evidence type="ECO:0000256" key="8">
    <source>
        <dbReference type="ARBA" id="ARBA00023134"/>
    </source>
</evidence>
<dbReference type="GO" id="GO:0000049">
    <property type="term" value="F:tRNA binding"/>
    <property type="evidence" value="ECO:0007669"/>
    <property type="project" value="InterPro"/>
</dbReference>
<dbReference type="GO" id="GO:0005829">
    <property type="term" value="C:cytosol"/>
    <property type="evidence" value="ECO:0007669"/>
    <property type="project" value="TreeGrafter"/>
</dbReference>
<dbReference type="NCBIfam" id="TIGR00231">
    <property type="entry name" value="small_GTP"/>
    <property type="match status" value="1"/>
</dbReference>
<accession>A0A2H4U5U3</accession>
<dbReference type="FunFam" id="2.40.30.10:FF:000075">
    <property type="entry name" value="Translation initiation factor 2 subunit gamma"/>
    <property type="match status" value="1"/>
</dbReference>
<dbReference type="InterPro" id="IPR009000">
    <property type="entry name" value="Transl_B-barrel_sf"/>
</dbReference>
<sequence>MNIQSDVNIGLVGHVDHGKTTLTKALSGIWTDTHSEETKRGISIRLGYADIEFRKCPDCDEPMCYTTSKTCENCGSETELVRKVSFVDAPGHETLMATMLSGAAIMDGAVLVIAANEYCPQPQTKEHLMALDVIGVKDVIVVQNKIDIVSKERAIESYHEIKEFVKGTCAEDAPIIPVSAQQGANMDILIEAMLKRIQPPERSLDKTPLMHVARSFDINKPGSGAAKIKGGVIGGTLVQGTFKLGDTIEIRPGITNNNKRITLKSEIIGLEANGKDVEEIGPGGLIGVATKLDPSLTKADSLSGSVAGAVDTLPDVLDSFTMEAHLLDRVVGTKEERDVAPIKLKEPLMINCGTTTTIGVVTSTKKKNIEVALKLPVCASPGTRVALSRRVGARWRLIGYGIII</sequence>
<dbReference type="NCBIfam" id="TIGR03680">
    <property type="entry name" value="eif2g_arch"/>
    <property type="match status" value="1"/>
</dbReference>
<dbReference type="GO" id="GO:0005525">
    <property type="term" value="F:GTP binding"/>
    <property type="evidence" value="ECO:0007669"/>
    <property type="project" value="UniProtKB-UniRule"/>
</dbReference>
<dbReference type="EMBL" id="CP017803">
    <property type="protein sequence ID" value="ATZ59491.1"/>
    <property type="molecule type" value="Genomic_DNA"/>
</dbReference>
<feature type="binding site" evidence="10">
    <location>
        <position position="74"/>
    </location>
    <ligand>
        <name>Zn(2+)</name>
        <dbReference type="ChEBI" id="CHEBI:29105"/>
    </ligand>
</feature>
<dbReference type="SUPFAM" id="SSF50465">
    <property type="entry name" value="EF-Tu/eEF-1alpha/eIF2-gamma C-terminal domain"/>
    <property type="match status" value="1"/>
</dbReference>
<dbReference type="Gene3D" id="3.40.50.300">
    <property type="entry name" value="P-loop containing nucleotide triphosphate hydrolases"/>
    <property type="match status" value="1"/>
</dbReference>
<dbReference type="OMA" id="NIGMVGH"/>
<dbReference type="InterPro" id="IPR005225">
    <property type="entry name" value="Small_GTP-bd"/>
</dbReference>
<feature type="binding site" evidence="10">
    <location>
        <position position="56"/>
    </location>
    <ligand>
        <name>Zn(2+)</name>
        <dbReference type="ChEBI" id="CHEBI:29105"/>
    </ligand>
</feature>
<feature type="binding site" evidence="10">
    <location>
        <position position="16"/>
    </location>
    <ligand>
        <name>Mg(2+)</name>
        <dbReference type="ChEBI" id="CHEBI:18420"/>
        <label>2</label>
    </ligand>
</feature>
<keyword evidence="8 10" id="KW-0342">GTP-binding</keyword>
<organism evidence="12 13">
    <name type="scientific">Methanobrevibacter smithii</name>
    <dbReference type="NCBI Taxonomy" id="2173"/>
    <lineage>
        <taxon>Archaea</taxon>
        <taxon>Methanobacteriati</taxon>
        <taxon>Methanobacteriota</taxon>
        <taxon>Methanomada group</taxon>
        <taxon>Methanobacteria</taxon>
        <taxon>Methanobacteriales</taxon>
        <taxon>Methanobacteriaceae</taxon>
        <taxon>Methanobrevibacter</taxon>
    </lineage>
</organism>
<gene>
    <name evidence="10" type="primary">eif2g</name>
    <name evidence="12" type="ORF">BK798_03225</name>
</gene>
<dbReference type="HAMAP" id="MF_00119">
    <property type="entry name" value="eIF_2_gamma"/>
    <property type="match status" value="1"/>
</dbReference>
<name>A0A2H4U5U3_METSM</name>
<dbReference type="NCBIfam" id="NF003077">
    <property type="entry name" value="PRK04000.1"/>
    <property type="match status" value="1"/>
</dbReference>
<dbReference type="Pfam" id="PF09173">
    <property type="entry name" value="eIF2_C"/>
    <property type="match status" value="1"/>
</dbReference>
<dbReference type="SUPFAM" id="SSF50447">
    <property type="entry name" value="Translation proteins"/>
    <property type="match status" value="1"/>
</dbReference>
<dbReference type="Gene3D" id="2.40.30.10">
    <property type="entry name" value="Translation factors"/>
    <property type="match status" value="2"/>
</dbReference>
<dbReference type="EC" id="3.6.5.3" evidence="10"/>
<evidence type="ECO:0000256" key="6">
    <source>
        <dbReference type="ARBA" id="ARBA00022842"/>
    </source>
</evidence>
<feature type="binding site" evidence="10">
    <location>
        <position position="41"/>
    </location>
    <ligand>
        <name>Mg(2+)</name>
        <dbReference type="ChEBI" id="CHEBI:18420"/>
        <label>2</label>
    </ligand>
</feature>
<dbReference type="CDD" id="cd03688">
    <property type="entry name" value="eIF2_gamma_II"/>
    <property type="match status" value="1"/>
</dbReference>
<keyword evidence="2 10" id="KW-0396">Initiation factor</keyword>
<dbReference type="PANTHER" id="PTHR42854">
    <property type="entry name" value="EUKARYOTIC TRANSLATION INITIATION FACTOR 2 SUBUNIT 3 FAMILY MEMBER"/>
    <property type="match status" value="1"/>
</dbReference>
<dbReference type="InterPro" id="IPR027417">
    <property type="entry name" value="P-loop_NTPase"/>
</dbReference>
<evidence type="ECO:0000256" key="3">
    <source>
        <dbReference type="ARBA" id="ARBA00022723"/>
    </source>
</evidence>
<comment type="subunit">
    <text evidence="10">Heterotrimer composed of an alpha, a beta and a gamma chain.</text>
</comment>
<feature type="binding site" evidence="10">
    <location>
        <begin position="179"/>
        <end position="181"/>
    </location>
    <ligand>
        <name>GTP</name>
        <dbReference type="ChEBI" id="CHEBI:37565"/>
    </ligand>
</feature>
<comment type="similarity">
    <text evidence="1 10">Belongs to the TRAFAC class translation factor GTPase superfamily. Classic translation factor GTPase family. EIF2G subfamily.</text>
</comment>
<keyword evidence="4 10" id="KW-0547">Nucleotide-binding</keyword>
<dbReference type="InterPro" id="IPR044128">
    <property type="entry name" value="eIF2g_GTP-bd"/>
</dbReference>
<evidence type="ECO:0000256" key="10">
    <source>
        <dbReference type="HAMAP-Rule" id="MF_00119"/>
    </source>
</evidence>
<dbReference type="InterPro" id="IPR022424">
    <property type="entry name" value="TIF2_gsu"/>
</dbReference>
<comment type="catalytic activity">
    <reaction evidence="9 10">
        <text>GTP + H2O = GDP + phosphate + H(+)</text>
        <dbReference type="Rhea" id="RHEA:19669"/>
        <dbReference type="ChEBI" id="CHEBI:15377"/>
        <dbReference type="ChEBI" id="CHEBI:15378"/>
        <dbReference type="ChEBI" id="CHEBI:37565"/>
        <dbReference type="ChEBI" id="CHEBI:43474"/>
        <dbReference type="ChEBI" id="CHEBI:58189"/>
        <dbReference type="EC" id="3.6.5.3"/>
    </reaction>
</comment>
<feature type="binding site" evidence="10">
    <location>
        <position position="59"/>
    </location>
    <ligand>
        <name>Zn(2+)</name>
        <dbReference type="ChEBI" id="CHEBI:29105"/>
    </ligand>
</feature>
<feature type="domain" description="Tr-type G" evidence="11">
    <location>
        <begin position="4"/>
        <end position="201"/>
    </location>
</feature>
<proteinExistence type="inferred from homology"/>
<dbReference type="PANTHER" id="PTHR42854:SF3">
    <property type="entry name" value="EUKARYOTIC TRANSLATION INITIATION FACTOR 2 SUBUNIT 3-RELATED"/>
    <property type="match status" value="1"/>
</dbReference>
<dbReference type="SUPFAM" id="SSF52540">
    <property type="entry name" value="P-loop containing nucleoside triphosphate hydrolases"/>
    <property type="match status" value="1"/>
</dbReference>
<dbReference type="GO" id="GO:0001731">
    <property type="term" value="P:formation of translation preinitiation complex"/>
    <property type="evidence" value="ECO:0007669"/>
    <property type="project" value="TreeGrafter"/>
</dbReference>
<dbReference type="GO" id="GO:0003746">
    <property type="term" value="F:translation elongation factor activity"/>
    <property type="evidence" value="ECO:0007669"/>
    <property type="project" value="UniProtKB-UniRule"/>
</dbReference>
<feature type="binding site" evidence="10">
    <location>
        <begin position="16"/>
        <end position="21"/>
    </location>
    <ligand>
        <name>GTP</name>
        <dbReference type="ChEBI" id="CHEBI:37565"/>
    </ligand>
</feature>
<dbReference type="PRINTS" id="PR00315">
    <property type="entry name" value="ELONGATNFCT"/>
</dbReference>
<comment type="function">
    <text evidence="10">eIF-2 functions in the early steps of protein synthesis by forming a ternary complex with GTP and initiator tRNA.</text>
</comment>
<reference evidence="13" key="1">
    <citation type="submission" date="2016-10" db="EMBL/GenBank/DDBJ databases">
        <authorList>
            <person name="Kim B.-C."/>
            <person name="Jeong H."/>
        </authorList>
    </citation>
    <scope>NUCLEOTIDE SEQUENCE [LARGE SCALE GENOMIC DNA]</scope>
    <source>
        <strain evidence="13">KB11</strain>
    </source>
</reference>
<keyword evidence="7 10" id="KW-0648">Protein biosynthesis</keyword>
<keyword evidence="5 10" id="KW-0378">Hydrolase</keyword>
<dbReference type="Proteomes" id="UP000232133">
    <property type="component" value="Chromosome"/>
</dbReference>
<comment type="cofactor">
    <cofactor evidence="10">
        <name>Mg(2+)</name>
        <dbReference type="ChEBI" id="CHEBI:18420"/>
    </cofactor>
</comment>
<feature type="binding site" evidence="10">
    <location>
        <position position="71"/>
    </location>
    <ligand>
        <name>Zn(2+)</name>
        <dbReference type="ChEBI" id="CHEBI:29105"/>
    </ligand>
</feature>
<dbReference type="InterPro" id="IPR044127">
    <property type="entry name" value="eIF2g_dom_2"/>
</dbReference>
<evidence type="ECO:0000256" key="4">
    <source>
        <dbReference type="ARBA" id="ARBA00022741"/>
    </source>
</evidence>
<dbReference type="PROSITE" id="PS51722">
    <property type="entry name" value="G_TR_2"/>
    <property type="match status" value="1"/>
</dbReference>
<dbReference type="GO" id="GO:0046872">
    <property type="term" value="F:metal ion binding"/>
    <property type="evidence" value="ECO:0007669"/>
    <property type="project" value="UniProtKB-KW"/>
</dbReference>
<evidence type="ECO:0000256" key="9">
    <source>
        <dbReference type="ARBA" id="ARBA00048107"/>
    </source>
</evidence>
<keyword evidence="3 10" id="KW-0479">Metal-binding</keyword>
<dbReference type="Pfam" id="PF03144">
    <property type="entry name" value="GTP_EFTU_D2"/>
    <property type="match status" value="1"/>
</dbReference>
<dbReference type="OrthoDB" id="7798at2157"/>
<protein>
    <recommendedName>
        <fullName evidence="10">Translation initiation factor 2 subunit gamma</fullName>
        <ecNumber evidence="10">3.6.5.3</ecNumber>
    </recommendedName>
    <alternativeName>
        <fullName evidence="10">aIF2-gamma</fullName>
    </alternativeName>
    <alternativeName>
        <fullName evidence="10">eIF-2-gamma</fullName>
    </alternativeName>
</protein>
<dbReference type="InterPro" id="IPR050543">
    <property type="entry name" value="eIF2G"/>
</dbReference>
<dbReference type="GO" id="GO:0003924">
    <property type="term" value="F:GTPase activity"/>
    <property type="evidence" value="ECO:0007669"/>
    <property type="project" value="InterPro"/>
</dbReference>
<dbReference type="InterPro" id="IPR015256">
    <property type="entry name" value="eIF2g_C"/>
</dbReference>
<dbReference type="CDD" id="cd15490">
    <property type="entry name" value="eIF2_gamma_III"/>
    <property type="match status" value="1"/>
</dbReference>
<dbReference type="AlphaFoldDB" id="A0A2H4U5U3"/>
<dbReference type="GeneID" id="72589466"/>
<feature type="binding site" evidence="10">
    <location>
        <begin position="144"/>
        <end position="147"/>
    </location>
    <ligand>
        <name>GTP</name>
        <dbReference type="ChEBI" id="CHEBI:37565"/>
    </ligand>
</feature>
<dbReference type="RefSeq" id="WP_004034230.1">
    <property type="nucleotide sequence ID" value="NZ_AP025586.1"/>
</dbReference>
<evidence type="ECO:0000313" key="12">
    <source>
        <dbReference type="EMBL" id="ATZ59491.1"/>
    </source>
</evidence>
<evidence type="ECO:0000256" key="1">
    <source>
        <dbReference type="ARBA" id="ARBA00005388"/>
    </source>
</evidence>
<feature type="binding site" evidence="10">
    <location>
        <position position="43"/>
    </location>
    <ligand>
        <name>Mg(2+)</name>
        <dbReference type="ChEBI" id="CHEBI:18420"/>
        <label>1</label>
    </ligand>
</feature>
<keyword evidence="10" id="KW-0862">Zinc</keyword>
<dbReference type="InterPro" id="IPR004161">
    <property type="entry name" value="EFTu-like_2"/>
</dbReference>
<dbReference type="GO" id="GO:0003743">
    <property type="term" value="F:translation initiation factor activity"/>
    <property type="evidence" value="ECO:0007669"/>
    <property type="project" value="UniProtKB-KW"/>
</dbReference>
<evidence type="ECO:0000256" key="2">
    <source>
        <dbReference type="ARBA" id="ARBA00022540"/>
    </source>
</evidence>
<evidence type="ECO:0000256" key="5">
    <source>
        <dbReference type="ARBA" id="ARBA00022801"/>
    </source>
</evidence>